<dbReference type="AlphaFoldDB" id="A0A9W6FRY8"/>
<reference evidence="2" key="1">
    <citation type="submission" date="2022-12" db="EMBL/GenBank/DDBJ databases">
        <title>Reference genome sequencing for broad-spectrum identification of bacterial and archaeal isolates by mass spectrometry.</title>
        <authorList>
            <person name="Sekiguchi Y."/>
            <person name="Tourlousse D.M."/>
        </authorList>
    </citation>
    <scope>NUCLEOTIDE SEQUENCE</scope>
    <source>
        <strain evidence="2">14</strain>
    </source>
</reference>
<sequence length="207" mass="23106">MLGEDFARLHPQLRRYFGAIPRGFEGVGSGSFREAGLRVRVLRPMFAVLGRRRIAFAERGTEVPFRVRNRSGPDGMRVAARTFHFSGATREMSDVIRVERGRLVDRIGTDGEIEVELALRVTNGRLLMRSRRLALRVLGLRLPLPPFVTVTLEESAGERGVQQVVLRIVAPLVGEIYGYAGTFTYAHRPVATEVPVHSRAGDSGERR</sequence>
<dbReference type="EMBL" id="BSDP01000001">
    <property type="protein sequence ID" value="GLI28172.1"/>
    <property type="molecule type" value="Genomic_DNA"/>
</dbReference>
<feature type="domain" description="DUF4166" evidence="1">
    <location>
        <begin position="9"/>
        <end position="183"/>
    </location>
</feature>
<keyword evidence="3" id="KW-1185">Reference proteome</keyword>
<dbReference type="InterPro" id="IPR025311">
    <property type="entry name" value="DUF4166"/>
</dbReference>
<evidence type="ECO:0000313" key="3">
    <source>
        <dbReference type="Proteomes" id="UP001144396"/>
    </source>
</evidence>
<evidence type="ECO:0000259" key="1">
    <source>
        <dbReference type="Pfam" id="PF13761"/>
    </source>
</evidence>
<dbReference type="Proteomes" id="UP001144396">
    <property type="component" value="Unassembled WGS sequence"/>
</dbReference>
<evidence type="ECO:0000313" key="2">
    <source>
        <dbReference type="EMBL" id="GLI28172.1"/>
    </source>
</evidence>
<gene>
    <name evidence="2" type="ORF">ARHIZOSPH14_24140</name>
</gene>
<comment type="caution">
    <text evidence="2">The sequence shown here is derived from an EMBL/GenBank/DDBJ whole genome shotgun (WGS) entry which is preliminary data.</text>
</comment>
<protein>
    <recommendedName>
        <fullName evidence="1">DUF4166 domain-containing protein</fullName>
    </recommendedName>
</protein>
<name>A0A9W6FRY8_9MICO</name>
<dbReference type="Pfam" id="PF13761">
    <property type="entry name" value="DUF4166"/>
    <property type="match status" value="1"/>
</dbReference>
<accession>A0A9W6FRY8</accession>
<organism evidence="2 3">
    <name type="scientific">Agromyces rhizosphaerae</name>
    <dbReference type="NCBI Taxonomy" id="88374"/>
    <lineage>
        <taxon>Bacteria</taxon>
        <taxon>Bacillati</taxon>
        <taxon>Actinomycetota</taxon>
        <taxon>Actinomycetes</taxon>
        <taxon>Micrococcales</taxon>
        <taxon>Microbacteriaceae</taxon>
        <taxon>Agromyces</taxon>
    </lineage>
</organism>
<proteinExistence type="predicted"/>